<dbReference type="EMBL" id="SMYO01000003">
    <property type="protein sequence ID" value="TDK63043.1"/>
    <property type="molecule type" value="Genomic_DNA"/>
</dbReference>
<dbReference type="RefSeq" id="WP_133333389.1">
    <property type="nucleotide sequence ID" value="NZ_SMYO01000003.1"/>
</dbReference>
<accession>A0A4V3AU46</accession>
<organism evidence="1 2">
    <name type="scientific">Bacillus salipaludis</name>
    <dbReference type="NCBI Taxonomy" id="2547811"/>
    <lineage>
        <taxon>Bacteria</taxon>
        <taxon>Bacillati</taxon>
        <taxon>Bacillota</taxon>
        <taxon>Bacilli</taxon>
        <taxon>Bacillales</taxon>
        <taxon>Bacillaceae</taxon>
        <taxon>Bacillus</taxon>
    </lineage>
</organism>
<protein>
    <submittedName>
        <fullName evidence="1">Alpha/beta hydrolase</fullName>
    </submittedName>
</protein>
<dbReference type="InterPro" id="IPR029058">
    <property type="entry name" value="AB_hydrolase_fold"/>
</dbReference>
<name>A0A4V3AU46_9BACI</name>
<gene>
    <name evidence="1" type="ORF">E2K98_06195</name>
</gene>
<proteinExistence type="predicted"/>
<dbReference type="GO" id="GO:0016787">
    <property type="term" value="F:hydrolase activity"/>
    <property type="evidence" value="ECO:0007669"/>
    <property type="project" value="UniProtKB-KW"/>
</dbReference>
<comment type="caution">
    <text evidence="1">The sequence shown here is derived from an EMBL/GenBank/DDBJ whole genome shotgun (WGS) entry which is preliminary data.</text>
</comment>
<reference evidence="1 2" key="1">
    <citation type="submission" date="2019-03" db="EMBL/GenBank/DDBJ databases">
        <title>Bacillus niacini sp. nov. a Nicotinate-Metabolizing Mesophile Isolated from Soil.</title>
        <authorList>
            <person name="Zhang G."/>
        </authorList>
    </citation>
    <scope>NUCLEOTIDE SEQUENCE [LARGE SCALE GENOMIC DNA]</scope>
    <source>
        <strain evidence="1 2">WN066</strain>
    </source>
</reference>
<dbReference type="SUPFAM" id="SSF53474">
    <property type="entry name" value="alpha/beta-Hydrolases"/>
    <property type="match status" value="1"/>
</dbReference>
<evidence type="ECO:0000313" key="1">
    <source>
        <dbReference type="EMBL" id="TDK63043.1"/>
    </source>
</evidence>
<evidence type="ECO:0000313" key="2">
    <source>
        <dbReference type="Proteomes" id="UP000295132"/>
    </source>
</evidence>
<dbReference type="InterPro" id="IPR003386">
    <property type="entry name" value="LACT/PDAT_acylTrfase"/>
</dbReference>
<dbReference type="PANTHER" id="PTHR11440">
    <property type="entry name" value="LECITHIN-CHOLESTEROL ACYLTRANSFERASE-RELATED"/>
    <property type="match status" value="1"/>
</dbReference>
<dbReference type="AlphaFoldDB" id="A0A4V3AU46"/>
<dbReference type="GO" id="GO:0006629">
    <property type="term" value="P:lipid metabolic process"/>
    <property type="evidence" value="ECO:0007669"/>
    <property type="project" value="InterPro"/>
</dbReference>
<dbReference type="Gene3D" id="3.40.50.1820">
    <property type="entry name" value="alpha/beta hydrolase"/>
    <property type="match status" value="1"/>
</dbReference>
<dbReference type="Pfam" id="PF02450">
    <property type="entry name" value="LCAT"/>
    <property type="match status" value="1"/>
</dbReference>
<sequence>MIPTILIPGIQGTKLVNTNTLNFDTIWSAVQSKFETIYDLALKRDSRFEVNPKSMIERSDVEDLAYRQAVHIIEKKTASPVYIFGYDWRKSSEENSKRLETYIEYLKEKLSVKKFNYIAHSLGGMVFSCYLKNLKGNYESIEHAVLAVCPFMGSVRALISLTAGEGGFEFPLFNANDEFRKIARTFPSVYELCPIYKDAIVFEGGSAFDLGNPDDWQSNIGNDDRAMFLDRISQVRKFRDINHPAMLDLTELPDEVQKRLLILAGVGEDTKSKVIVEPQSPDGGVKNFFNFDTLYSSGDGDGVVPIESAEIYKQSVLTLTVRKKWNQVAMHPLFLNDGRVQTLITRFFLNSTSEYANGNPWWSVIDGSVNRL</sequence>
<dbReference type="GO" id="GO:0008374">
    <property type="term" value="F:O-acyltransferase activity"/>
    <property type="evidence" value="ECO:0007669"/>
    <property type="project" value="InterPro"/>
</dbReference>
<dbReference type="Proteomes" id="UP000295132">
    <property type="component" value="Unassembled WGS sequence"/>
</dbReference>
<keyword evidence="1" id="KW-0378">Hydrolase</keyword>